<dbReference type="EMBL" id="JAAC01000101">
    <property type="protein sequence ID" value="KDE63042.1"/>
    <property type="molecule type" value="Genomic_DNA"/>
</dbReference>
<name>A0AB73BW51_9FUSO</name>
<dbReference type="AlphaFoldDB" id="A0AB73BW51"/>
<comment type="caution">
    <text evidence="1">The sequence shown here is derived from an EMBL/GenBank/DDBJ whole genome shotgun (WGS) entry which is preliminary data.</text>
</comment>
<proteinExistence type="predicted"/>
<protein>
    <submittedName>
        <fullName evidence="1">Uncharacterized protein</fullName>
    </submittedName>
</protein>
<sequence>MIKSIAENIIQEIREQEAIVPAPTDGKDLFKPNKNHFVKYKMEQLKAYCLIKKKVKNLLEEIQEIERYGLNEKSKGIMLYQEHSNYIENLSEYEKKERVLHYLREEYKKLYPVYQAYAMGFLLYENYEPFEIWRLKEVEGMTEKAIKSLYKILGKDLKYTFSQAKSSLKEMIMLEDKEMWNYFGI</sequence>
<accession>A0AB73BW51</accession>
<gene>
    <name evidence="1" type="ORF">FUSO3_06320</name>
</gene>
<dbReference type="RefSeq" id="WP_035901324.1">
    <property type="nucleotide sequence ID" value="NZ_JAAC01000101.1"/>
</dbReference>
<organism evidence="1 2">
    <name type="scientific">Fusobacterium necrophorum BL</name>
    <dbReference type="NCBI Taxonomy" id="1441732"/>
    <lineage>
        <taxon>Bacteria</taxon>
        <taxon>Fusobacteriati</taxon>
        <taxon>Fusobacteriota</taxon>
        <taxon>Fusobacteriia</taxon>
        <taxon>Fusobacteriales</taxon>
        <taxon>Fusobacteriaceae</taxon>
        <taxon>Fusobacterium</taxon>
    </lineage>
</organism>
<evidence type="ECO:0000313" key="2">
    <source>
        <dbReference type="Proteomes" id="UP000027473"/>
    </source>
</evidence>
<reference evidence="1 2" key="1">
    <citation type="submission" date="2014-01" db="EMBL/GenBank/DDBJ databases">
        <title>Comparative genomics of Fusobacterium necrophorum wild isolates.</title>
        <authorList>
            <person name="Kittichotirat W."/>
            <person name="Bumgarner R.E."/>
            <person name="Lawrence P."/>
        </authorList>
    </citation>
    <scope>NUCLEOTIDE SEQUENCE [LARGE SCALE GENOMIC DNA]</scope>
    <source>
        <strain evidence="1 2">BL</strain>
    </source>
</reference>
<dbReference type="Proteomes" id="UP000027473">
    <property type="component" value="Unassembled WGS sequence"/>
</dbReference>
<evidence type="ECO:0000313" key="1">
    <source>
        <dbReference type="EMBL" id="KDE63042.1"/>
    </source>
</evidence>